<evidence type="ECO:0000313" key="3">
    <source>
        <dbReference type="Proteomes" id="UP000029553"/>
    </source>
</evidence>
<feature type="domain" description="DUF3806" evidence="1">
    <location>
        <begin position="61"/>
        <end position="141"/>
    </location>
</feature>
<name>A0A096F1F5_COMTE</name>
<dbReference type="Gene3D" id="1.20.120.1090">
    <property type="match status" value="1"/>
</dbReference>
<dbReference type="Pfam" id="PF12713">
    <property type="entry name" value="DUF3806"/>
    <property type="match status" value="1"/>
</dbReference>
<evidence type="ECO:0000259" key="1">
    <source>
        <dbReference type="Pfam" id="PF12713"/>
    </source>
</evidence>
<dbReference type="RefSeq" id="WP_034375903.1">
    <property type="nucleotide sequence ID" value="NZ_AWOR01000099.1"/>
</dbReference>
<organism evidence="2 3">
    <name type="scientific">Comamonas testosteroni</name>
    <name type="common">Pseudomonas testosteroni</name>
    <dbReference type="NCBI Taxonomy" id="285"/>
    <lineage>
        <taxon>Bacteria</taxon>
        <taxon>Pseudomonadati</taxon>
        <taxon>Pseudomonadota</taxon>
        <taxon>Betaproteobacteria</taxon>
        <taxon>Burkholderiales</taxon>
        <taxon>Comamonadaceae</taxon>
        <taxon>Comamonas</taxon>
    </lineage>
</organism>
<sequence>MVDASYSSYSPEAAAQADVPVFRVLAAQELEQLERERLLVCQVAARELGLSDWSMDRSGLAQLQQLLDRGLVSADNLLLARGLGVVLGDALSCEMDDMDWQMVSDEWGTDPVVRYRETSIQVGARDMVLKRLEDGQSVDLLHLLDGVIAHLQPMIDSGDYQ</sequence>
<gene>
    <name evidence="2" type="ORF">P353_26800</name>
</gene>
<dbReference type="AlphaFoldDB" id="A0A096F1F5"/>
<proteinExistence type="predicted"/>
<reference evidence="2 3" key="1">
    <citation type="submission" date="2013-09" db="EMBL/GenBank/DDBJ databases">
        <title>High correlation between genotypes and phenotypes of environmental bacteria Comamonas testosteroni strains.</title>
        <authorList>
            <person name="Liu L."/>
            <person name="Zhu W."/>
            <person name="Xia X."/>
            <person name="Xu B."/>
            <person name="Luo M."/>
            <person name="Wang G."/>
        </authorList>
    </citation>
    <scope>NUCLEOTIDE SEQUENCE [LARGE SCALE GENOMIC DNA]</scope>
    <source>
        <strain evidence="2 3">JL40</strain>
    </source>
</reference>
<accession>A0A096F1F5</accession>
<dbReference type="EMBL" id="AWOR01000099">
    <property type="protein sequence ID" value="KGH24141.1"/>
    <property type="molecule type" value="Genomic_DNA"/>
</dbReference>
<comment type="caution">
    <text evidence="2">The sequence shown here is derived from an EMBL/GenBank/DDBJ whole genome shotgun (WGS) entry which is preliminary data.</text>
</comment>
<evidence type="ECO:0000313" key="2">
    <source>
        <dbReference type="EMBL" id="KGH24141.1"/>
    </source>
</evidence>
<dbReference type="Proteomes" id="UP000029553">
    <property type="component" value="Unassembled WGS sequence"/>
</dbReference>
<protein>
    <recommendedName>
        <fullName evidence="1">DUF3806 domain-containing protein</fullName>
    </recommendedName>
</protein>
<dbReference type="InterPro" id="IPR024266">
    <property type="entry name" value="DUF3806"/>
</dbReference>